<reference evidence="2 3" key="1">
    <citation type="submission" date="2018-05" db="EMBL/GenBank/DDBJ databases">
        <title>Genomic Encyclopedia of Type Strains, Phase IV (KMG-IV): sequencing the most valuable type-strain genomes for metagenomic binning, comparative biology and taxonomic classification.</title>
        <authorList>
            <person name="Goeker M."/>
        </authorList>
    </citation>
    <scope>NUCLEOTIDE SEQUENCE [LARGE SCALE GENOMIC DNA]</scope>
    <source>
        <strain evidence="2 3">DSM 2626</strain>
    </source>
</reference>
<evidence type="ECO:0000313" key="2">
    <source>
        <dbReference type="EMBL" id="PWJ88694.1"/>
    </source>
</evidence>
<dbReference type="Proteomes" id="UP000245631">
    <property type="component" value="Unassembled WGS sequence"/>
</dbReference>
<organism evidence="2 3">
    <name type="scientific">Rhizobium loti</name>
    <name type="common">Mesorhizobium loti</name>
    <dbReference type="NCBI Taxonomy" id="381"/>
    <lineage>
        <taxon>Bacteria</taxon>
        <taxon>Pseudomonadati</taxon>
        <taxon>Pseudomonadota</taxon>
        <taxon>Alphaproteobacteria</taxon>
        <taxon>Hyphomicrobiales</taxon>
        <taxon>Phyllobacteriaceae</taxon>
        <taxon>Mesorhizobium</taxon>
    </lineage>
</organism>
<feature type="chain" id="PRO_5034532548" evidence="1">
    <location>
        <begin position="30"/>
        <end position="309"/>
    </location>
</feature>
<protein>
    <submittedName>
        <fullName evidence="2">Uncharacterized protein</fullName>
    </submittedName>
</protein>
<proteinExistence type="predicted"/>
<gene>
    <name evidence="2" type="ORF">C8D77_110161</name>
</gene>
<accession>A0A8E3B2M3</accession>
<dbReference type="EMBL" id="QGGH01000010">
    <property type="protein sequence ID" value="PWJ88694.1"/>
    <property type="molecule type" value="Genomic_DNA"/>
</dbReference>
<feature type="signal peptide" evidence="1">
    <location>
        <begin position="1"/>
        <end position="29"/>
    </location>
</feature>
<keyword evidence="1" id="KW-0732">Signal</keyword>
<evidence type="ECO:0000256" key="1">
    <source>
        <dbReference type="SAM" id="SignalP"/>
    </source>
</evidence>
<evidence type="ECO:0000313" key="3">
    <source>
        <dbReference type="Proteomes" id="UP000245631"/>
    </source>
</evidence>
<comment type="caution">
    <text evidence="2">The sequence shown here is derived from an EMBL/GenBank/DDBJ whole genome shotgun (WGS) entry which is preliminary data.</text>
</comment>
<name>A0A8E3B2M3_RHILI</name>
<dbReference type="AlphaFoldDB" id="A0A8E3B2M3"/>
<sequence>MPRSASLRQAVRLAALLLLFPLSPSSSVAAGSWPVEPGRRETVTLTALRSLPGAIYDSIFGGQYDYVTLVEYSASKALGANAREVVTTGNSLTFKVDASQAMTNIVSGSGPKTQLPYVVYYRDERLEEKGNGGAQIDKHQKVTLLVYSTSVRNVELRKNHSYEQTPTPEAIAKALDSGPAGSASNNSGTQADLTDTGQVYCGYAALRDESAYRTLNSQALAGLNKPFDTANVFVRFDAARRLTKILYCSPSPGTVACRSEEFLNSWAPFTLSFDSQFFCGVDDLADKARVFLKSNIVRETVSNATVVND</sequence>